<gene>
    <name evidence="6" type="ORF">STCU_07862</name>
    <name evidence="5" type="ORF">STCU_09326</name>
</gene>
<reference evidence="6" key="2">
    <citation type="submission" date="2013-03" db="EMBL/GenBank/DDBJ databases">
        <authorList>
            <person name="Motta M.C.M."/>
            <person name="Martins A.C.A."/>
            <person name="Preta C.M.C.C."/>
            <person name="Silva R."/>
            <person name="de Souza S.S."/>
            <person name="Klein C.C."/>
            <person name="de Almeida L.G.P."/>
            <person name="Cunha O.L."/>
            <person name="Colabardini A.C."/>
            <person name="Lima B.A."/>
            <person name="Machado C.R."/>
            <person name="Soares C.M.A."/>
            <person name="de Menezes C.B.A."/>
            <person name="Bartolomeu D.C."/>
            <person name="Grisard E.C."/>
            <person name="Fantinatti-Garboggini F."/>
            <person name="Rodrigues-Luiz G.F."/>
            <person name="Wagner G."/>
            <person name="Goldman G.H."/>
            <person name="Fietto J.L.R."/>
            <person name="Ciapina L.P."/>
            <person name="Brocchi M."/>
            <person name="Elias M.C."/>
            <person name="Goldman M.H.S."/>
            <person name="Sagot M.-F."/>
            <person name="Pereira M."/>
            <person name="Stoco P.H."/>
            <person name="Teixeira S.M.R."/>
            <person name="de Mendonca-Neto R.P."/>
            <person name="Maciel T.E.F."/>
            <person name="Mendes T.A.O."/>
            <person name="Urmenyi T.P."/>
            <person name="Teixeira M.M.G."/>
            <person name="de Camargo E.F.P."/>
            <person name="de Sousa W."/>
            <person name="Schenkman S."/>
            <person name="de Vasconcelos A.T.R."/>
        </authorList>
    </citation>
    <scope>NUCLEOTIDE SEQUENCE</scope>
</reference>
<feature type="transmembrane region" description="Helical" evidence="3">
    <location>
        <begin position="132"/>
        <end position="156"/>
    </location>
</feature>
<dbReference type="PANTHER" id="PTHR44360">
    <property type="entry name" value="DNAJ HOMOLOG SUBFAMILY B MEMBER 9"/>
    <property type="match status" value="1"/>
</dbReference>
<feature type="domain" description="J" evidence="4">
    <location>
        <begin position="15"/>
        <end position="79"/>
    </location>
</feature>
<evidence type="ECO:0000256" key="2">
    <source>
        <dbReference type="SAM" id="MobiDB-lite"/>
    </source>
</evidence>
<sequence length="412" mass="48242">MFRRCLMRRTPMPSNPYQVLGVTPDMPFEQIRATYHQLTQRYHPDKSEGDGAKFREINAAYRQLRSQYRNTQENAERAAMRGEKGGPSASEAFWNERNSRLRAEHERLRRKEQQEQEMRDRMRPRKSPMSEMMGFLNGYEIGLSILTVVVVLVYGVERYHTVQMMLREKRERIRRMDEELPPPMPMKVDPELQGRYNERPEKEALERDAHRIVEESRYRRKTQRKFEDFREFLFVQDPDGATERRVTFSRFSYQYLTESEIPKKCPILKHINSERKHEGYDSIQRELGEALEATPWVSPDAGYAGRLVAQGLGCVAANAPGTSKWTFIEYVDETKGKKNAQPMCLAAILNHRFEQIGMCQRVIISGKENLKPELAKQREEDLQSGVLRKRKLVQGGTLKVKDLSIPLQQMKL</sequence>
<dbReference type="EMBL" id="ATMH01007862">
    <property type="protein sequence ID" value="EPY23122.1"/>
    <property type="molecule type" value="Genomic_DNA"/>
</dbReference>
<keyword evidence="3" id="KW-0472">Membrane</keyword>
<feature type="compositionally biased region" description="Basic and acidic residues" evidence="2">
    <location>
        <begin position="97"/>
        <end position="121"/>
    </location>
</feature>
<dbReference type="OrthoDB" id="445556at2759"/>
<keyword evidence="1" id="KW-0143">Chaperone</keyword>
<dbReference type="GO" id="GO:0036503">
    <property type="term" value="P:ERAD pathway"/>
    <property type="evidence" value="ECO:0007669"/>
    <property type="project" value="TreeGrafter"/>
</dbReference>
<reference evidence="6 7" key="1">
    <citation type="journal article" date="2013" name="PLoS ONE">
        <title>Predicting the Proteins of Angomonas deanei, Strigomonas culicis and Their Respective Endosymbionts Reveals New Aspects of the Trypanosomatidae Family.</title>
        <authorList>
            <person name="Motta M.C."/>
            <person name="Martins A.C."/>
            <person name="de Souza S.S."/>
            <person name="Catta-Preta C.M."/>
            <person name="Silva R."/>
            <person name="Klein C.C."/>
            <person name="de Almeida L.G."/>
            <person name="de Lima Cunha O."/>
            <person name="Ciapina L.P."/>
            <person name="Brocchi M."/>
            <person name="Colabardini A.C."/>
            <person name="de Araujo Lima B."/>
            <person name="Machado C.R."/>
            <person name="de Almeida Soares C.M."/>
            <person name="Probst C.M."/>
            <person name="de Menezes C.B."/>
            <person name="Thompson C.E."/>
            <person name="Bartholomeu D.C."/>
            <person name="Gradia D.F."/>
            <person name="Pavoni D.P."/>
            <person name="Grisard E.C."/>
            <person name="Fantinatti-Garboggini F."/>
            <person name="Marchini F.K."/>
            <person name="Rodrigues-Luiz G.F."/>
            <person name="Wagner G."/>
            <person name="Goldman G.H."/>
            <person name="Fietto J.L."/>
            <person name="Elias M.C."/>
            <person name="Goldman M.H."/>
            <person name="Sagot M.F."/>
            <person name="Pereira M."/>
            <person name="Stoco P.H."/>
            <person name="de Mendonca-Neto R.P."/>
            <person name="Teixeira S.M."/>
            <person name="Maciel T.E."/>
            <person name="de Oliveira Mendes T.A."/>
            <person name="Urmenyi T.P."/>
            <person name="de Souza W."/>
            <person name="Schenkman S."/>
            <person name="de Vasconcelos A.T."/>
        </authorList>
    </citation>
    <scope>NUCLEOTIDE SEQUENCE [LARGE SCALE GENOMIC DNA]</scope>
</reference>
<evidence type="ECO:0000256" key="1">
    <source>
        <dbReference type="ARBA" id="ARBA00023186"/>
    </source>
</evidence>
<proteinExistence type="predicted"/>
<dbReference type="EMBL" id="ATMH01009326">
    <property type="protein sequence ID" value="EPY19708.1"/>
    <property type="molecule type" value="Genomic_DNA"/>
</dbReference>
<dbReference type="SUPFAM" id="SSF46565">
    <property type="entry name" value="Chaperone J-domain"/>
    <property type="match status" value="1"/>
</dbReference>
<keyword evidence="7" id="KW-1185">Reference proteome</keyword>
<dbReference type="AlphaFoldDB" id="S9TXD4"/>
<dbReference type="SMART" id="SM00271">
    <property type="entry name" value="DnaJ"/>
    <property type="match status" value="1"/>
</dbReference>
<name>S9TXD4_9TRYP</name>
<dbReference type="GO" id="GO:0005783">
    <property type="term" value="C:endoplasmic reticulum"/>
    <property type="evidence" value="ECO:0007669"/>
    <property type="project" value="TreeGrafter"/>
</dbReference>
<dbReference type="CDD" id="cd06257">
    <property type="entry name" value="DnaJ"/>
    <property type="match status" value="1"/>
</dbReference>
<keyword evidence="3" id="KW-0812">Transmembrane</keyword>
<evidence type="ECO:0000256" key="3">
    <source>
        <dbReference type="SAM" id="Phobius"/>
    </source>
</evidence>
<dbReference type="InterPro" id="IPR001623">
    <property type="entry name" value="DnaJ_domain"/>
</dbReference>
<dbReference type="PRINTS" id="PR00625">
    <property type="entry name" value="JDOMAIN"/>
</dbReference>
<evidence type="ECO:0000313" key="6">
    <source>
        <dbReference type="EMBL" id="EPY23122.1"/>
    </source>
</evidence>
<dbReference type="PROSITE" id="PS50076">
    <property type="entry name" value="DNAJ_2"/>
    <property type="match status" value="1"/>
</dbReference>
<dbReference type="GO" id="GO:0051787">
    <property type="term" value="F:misfolded protein binding"/>
    <property type="evidence" value="ECO:0007669"/>
    <property type="project" value="TreeGrafter"/>
</dbReference>
<feature type="region of interest" description="Disordered" evidence="2">
    <location>
        <begin position="69"/>
        <end position="125"/>
    </location>
</feature>
<dbReference type="GO" id="GO:0051087">
    <property type="term" value="F:protein-folding chaperone binding"/>
    <property type="evidence" value="ECO:0007669"/>
    <property type="project" value="TreeGrafter"/>
</dbReference>
<dbReference type="PANTHER" id="PTHR44360:SF1">
    <property type="entry name" value="DNAJ HOMOLOG SUBFAMILY B MEMBER 9"/>
    <property type="match status" value="1"/>
</dbReference>
<dbReference type="InterPro" id="IPR036869">
    <property type="entry name" value="J_dom_sf"/>
</dbReference>
<accession>S9TXD4</accession>
<evidence type="ECO:0000313" key="5">
    <source>
        <dbReference type="EMBL" id="EPY19708.1"/>
    </source>
</evidence>
<dbReference type="InterPro" id="IPR051948">
    <property type="entry name" value="Hsp70_co-chaperone_J-domain"/>
</dbReference>
<comment type="caution">
    <text evidence="6">The sequence shown here is derived from an EMBL/GenBank/DDBJ whole genome shotgun (WGS) entry which is preliminary data.</text>
</comment>
<dbReference type="Pfam" id="PF00226">
    <property type="entry name" value="DnaJ"/>
    <property type="match status" value="1"/>
</dbReference>
<evidence type="ECO:0000313" key="7">
    <source>
        <dbReference type="Proteomes" id="UP000015354"/>
    </source>
</evidence>
<dbReference type="Gene3D" id="1.10.287.110">
    <property type="entry name" value="DnaJ domain"/>
    <property type="match status" value="1"/>
</dbReference>
<feature type="compositionally biased region" description="Basic and acidic residues" evidence="2">
    <location>
        <begin position="74"/>
        <end position="84"/>
    </location>
</feature>
<keyword evidence="3" id="KW-1133">Transmembrane helix</keyword>
<protein>
    <recommendedName>
        <fullName evidence="4">J domain-containing protein</fullName>
    </recommendedName>
</protein>
<organism evidence="6 7">
    <name type="scientific">Strigomonas culicis</name>
    <dbReference type="NCBI Taxonomy" id="28005"/>
    <lineage>
        <taxon>Eukaryota</taxon>
        <taxon>Discoba</taxon>
        <taxon>Euglenozoa</taxon>
        <taxon>Kinetoplastea</taxon>
        <taxon>Metakinetoplastina</taxon>
        <taxon>Trypanosomatida</taxon>
        <taxon>Trypanosomatidae</taxon>
        <taxon>Strigomonadinae</taxon>
        <taxon>Strigomonas</taxon>
    </lineage>
</organism>
<dbReference type="Proteomes" id="UP000015354">
    <property type="component" value="Unassembled WGS sequence"/>
</dbReference>
<evidence type="ECO:0000259" key="4">
    <source>
        <dbReference type="PROSITE" id="PS50076"/>
    </source>
</evidence>